<dbReference type="EMBL" id="LGRX02002280">
    <property type="protein sequence ID" value="KAK3284454.1"/>
    <property type="molecule type" value="Genomic_DNA"/>
</dbReference>
<evidence type="ECO:0000256" key="1">
    <source>
        <dbReference type="SAM" id="MobiDB-lite"/>
    </source>
</evidence>
<proteinExistence type="predicted"/>
<feature type="region of interest" description="Disordered" evidence="1">
    <location>
        <begin position="53"/>
        <end position="101"/>
    </location>
</feature>
<sequence>MRLKRLVKLLKQIRKRQDRIHRSLARACEALGHVRVSLKRKKLVARRAVVREKRSVRAQKPSSPSFATRCSGESVEISDRSDEPVDGSESDEEGSDGSVAYLECTDDTSGRALAVWIHQRSSTDRLRRSMCVVVDQAVLVQLEDGSDSPARIRAVNAETARVLWPEQLDGAGEARETGDTVPIESVQGEPCVDGSMHGPAWGRNASRAVAHPRCWFVTGDSEVGCYVPWGWSNFDRADSGSAPLPSLLRNLWTSVLSPALDMGVEVRADRGLKRAIESHILSPLRELRVDALESDGTECELCKRACSKRIFKLSFARREPAAVFGARLGRTCAATCALAYECVTLLYRHMQRAPLPGESRFELCSRRRDLGYDNSWRIIDLFSGRILTARGGDRCNLRDDDADFDVTDYLKSF</sequence>
<protein>
    <submittedName>
        <fullName evidence="2">Uncharacterized protein</fullName>
    </submittedName>
</protein>
<gene>
    <name evidence="2" type="ORF">CYMTET_7898</name>
</gene>
<feature type="compositionally biased region" description="Acidic residues" evidence="1">
    <location>
        <begin position="84"/>
        <end position="95"/>
    </location>
</feature>
<dbReference type="Proteomes" id="UP001190700">
    <property type="component" value="Unassembled WGS sequence"/>
</dbReference>
<organism evidence="2 3">
    <name type="scientific">Cymbomonas tetramitiformis</name>
    <dbReference type="NCBI Taxonomy" id="36881"/>
    <lineage>
        <taxon>Eukaryota</taxon>
        <taxon>Viridiplantae</taxon>
        <taxon>Chlorophyta</taxon>
        <taxon>Pyramimonadophyceae</taxon>
        <taxon>Pyramimonadales</taxon>
        <taxon>Pyramimonadaceae</taxon>
        <taxon>Cymbomonas</taxon>
    </lineage>
</organism>
<name>A0AAE0GU36_9CHLO</name>
<evidence type="ECO:0000313" key="3">
    <source>
        <dbReference type="Proteomes" id="UP001190700"/>
    </source>
</evidence>
<evidence type="ECO:0000313" key="2">
    <source>
        <dbReference type="EMBL" id="KAK3284454.1"/>
    </source>
</evidence>
<reference evidence="2 3" key="1">
    <citation type="journal article" date="2015" name="Genome Biol. Evol.">
        <title>Comparative Genomics of a Bacterivorous Green Alga Reveals Evolutionary Causalities and Consequences of Phago-Mixotrophic Mode of Nutrition.</title>
        <authorList>
            <person name="Burns J.A."/>
            <person name="Paasch A."/>
            <person name="Narechania A."/>
            <person name="Kim E."/>
        </authorList>
    </citation>
    <scope>NUCLEOTIDE SEQUENCE [LARGE SCALE GENOMIC DNA]</scope>
    <source>
        <strain evidence="2 3">PLY_AMNH</strain>
    </source>
</reference>
<comment type="caution">
    <text evidence="2">The sequence shown here is derived from an EMBL/GenBank/DDBJ whole genome shotgun (WGS) entry which is preliminary data.</text>
</comment>
<keyword evidence="3" id="KW-1185">Reference proteome</keyword>
<accession>A0AAE0GU36</accession>
<dbReference type="AlphaFoldDB" id="A0AAE0GU36"/>